<protein>
    <recommendedName>
        <fullName evidence="1">NADP-dependent oxidoreductase domain-containing protein</fullName>
    </recommendedName>
</protein>
<dbReference type="PANTHER" id="PTHR42686">
    <property type="entry name" value="GH17980P-RELATED"/>
    <property type="match status" value="1"/>
</dbReference>
<feature type="domain" description="NADP-dependent oxidoreductase" evidence="1">
    <location>
        <begin position="61"/>
        <end position="324"/>
    </location>
</feature>
<evidence type="ECO:0000259" key="1">
    <source>
        <dbReference type="Pfam" id="PF00248"/>
    </source>
</evidence>
<dbReference type="SUPFAM" id="SSF51430">
    <property type="entry name" value="NAD(P)-linked oxidoreductase"/>
    <property type="match status" value="1"/>
</dbReference>
<keyword evidence="3" id="KW-1185">Reference proteome</keyword>
<dbReference type="OrthoDB" id="6483002at2759"/>
<dbReference type="CDD" id="cd19163">
    <property type="entry name" value="AKR_galDH"/>
    <property type="match status" value="1"/>
</dbReference>
<dbReference type="PANTHER" id="PTHR42686:SF1">
    <property type="entry name" value="GH17980P-RELATED"/>
    <property type="match status" value="1"/>
</dbReference>
<gene>
    <name evidence="2" type="ORF">OSB1V03_LOCUS4665</name>
</gene>
<dbReference type="GO" id="GO:0005829">
    <property type="term" value="C:cytosol"/>
    <property type="evidence" value="ECO:0007669"/>
    <property type="project" value="TreeGrafter"/>
</dbReference>
<dbReference type="InterPro" id="IPR044479">
    <property type="entry name" value="LGALDH-like"/>
</dbReference>
<dbReference type="EMBL" id="CAJPIZ010002175">
    <property type="protein sequence ID" value="CAG2104650.1"/>
    <property type="molecule type" value="Genomic_DNA"/>
</dbReference>
<organism evidence="2">
    <name type="scientific">Medioppia subpectinata</name>
    <dbReference type="NCBI Taxonomy" id="1979941"/>
    <lineage>
        <taxon>Eukaryota</taxon>
        <taxon>Metazoa</taxon>
        <taxon>Ecdysozoa</taxon>
        <taxon>Arthropoda</taxon>
        <taxon>Chelicerata</taxon>
        <taxon>Arachnida</taxon>
        <taxon>Acari</taxon>
        <taxon>Acariformes</taxon>
        <taxon>Sarcoptiformes</taxon>
        <taxon>Oribatida</taxon>
        <taxon>Brachypylina</taxon>
        <taxon>Oppioidea</taxon>
        <taxon>Oppiidae</taxon>
        <taxon>Medioppia</taxon>
    </lineage>
</organism>
<accession>A0A7R9KJ48</accession>
<proteinExistence type="predicted"/>
<sequence>MSSLPPTFIPEWTDRRTSEQLEYRRLGLTDMFVSTLSLGGAHVSKDLVFSADGSQLLSGYQNVVQSIRKTIQSGINFIDTSPFYGCGKAELVLGKALEGIPRNAYYLATKVGRKPDCTFDYSSEWIVQSFELSLKKLGVDYLDLLHVHDVEYSDDIDIVINETLPALDKLRQQKKVKYIGITGYPLHTLKEIVERSEVKLDVVLSYCRITPFDQTLLQYLPFFKDQKLGVINAAVLGMGLLTPGNHVPYWHAAHTTIKEACSRAVTYCNDRNVNIAKLSVYYALQQKGIDTHLIGMEDENALKANLEVMINGLNEKEKAVLQEITTNIFSNLDVRHWEGVELKRYRTDPKEFQRFLLGGKP</sequence>
<dbReference type="Proteomes" id="UP000759131">
    <property type="component" value="Unassembled WGS sequence"/>
</dbReference>
<dbReference type="InterPro" id="IPR036812">
    <property type="entry name" value="NAD(P)_OxRdtase_dom_sf"/>
</dbReference>
<dbReference type="InterPro" id="IPR020471">
    <property type="entry name" value="AKR"/>
</dbReference>
<dbReference type="InterPro" id="IPR023210">
    <property type="entry name" value="NADP_OxRdtase_dom"/>
</dbReference>
<dbReference type="EMBL" id="OC856750">
    <property type="protein sequence ID" value="CAD7624220.1"/>
    <property type="molecule type" value="Genomic_DNA"/>
</dbReference>
<dbReference type="AlphaFoldDB" id="A0A7R9KJ48"/>
<evidence type="ECO:0000313" key="3">
    <source>
        <dbReference type="Proteomes" id="UP000759131"/>
    </source>
</evidence>
<dbReference type="Gene3D" id="3.20.20.100">
    <property type="entry name" value="NADP-dependent oxidoreductase domain"/>
    <property type="match status" value="1"/>
</dbReference>
<evidence type="ECO:0000313" key="2">
    <source>
        <dbReference type="EMBL" id="CAD7624220.1"/>
    </source>
</evidence>
<reference evidence="2" key="1">
    <citation type="submission" date="2020-11" db="EMBL/GenBank/DDBJ databases">
        <authorList>
            <person name="Tran Van P."/>
        </authorList>
    </citation>
    <scope>NUCLEOTIDE SEQUENCE</scope>
</reference>
<dbReference type="GO" id="GO:0010349">
    <property type="term" value="F:L-galactose dehydrogenase activity"/>
    <property type="evidence" value="ECO:0007669"/>
    <property type="project" value="InterPro"/>
</dbReference>
<name>A0A7R9KJ48_9ACAR</name>
<dbReference type="Pfam" id="PF00248">
    <property type="entry name" value="Aldo_ket_red"/>
    <property type="match status" value="1"/>
</dbReference>